<dbReference type="RefSeq" id="WP_394844629.1">
    <property type="nucleotide sequence ID" value="NZ_CP089982.1"/>
</dbReference>
<dbReference type="Proteomes" id="UP001379533">
    <property type="component" value="Chromosome"/>
</dbReference>
<gene>
    <name evidence="2" type="ORF">LZC95_47190</name>
</gene>
<evidence type="ECO:0000313" key="2">
    <source>
        <dbReference type="EMBL" id="WXA94025.1"/>
    </source>
</evidence>
<accession>A0ABZ2KA95</accession>
<dbReference type="EMBL" id="CP089982">
    <property type="protein sequence ID" value="WXA94025.1"/>
    <property type="molecule type" value="Genomic_DNA"/>
</dbReference>
<evidence type="ECO:0000313" key="3">
    <source>
        <dbReference type="Proteomes" id="UP001379533"/>
    </source>
</evidence>
<proteinExistence type="predicted"/>
<feature type="compositionally biased region" description="Acidic residues" evidence="1">
    <location>
        <begin position="392"/>
        <end position="422"/>
    </location>
</feature>
<feature type="compositionally biased region" description="Low complexity" evidence="1">
    <location>
        <begin position="337"/>
        <end position="377"/>
    </location>
</feature>
<organism evidence="2 3">
    <name type="scientific">Pendulispora brunnea</name>
    <dbReference type="NCBI Taxonomy" id="2905690"/>
    <lineage>
        <taxon>Bacteria</taxon>
        <taxon>Pseudomonadati</taxon>
        <taxon>Myxococcota</taxon>
        <taxon>Myxococcia</taxon>
        <taxon>Myxococcales</taxon>
        <taxon>Sorangiineae</taxon>
        <taxon>Pendulisporaceae</taxon>
        <taxon>Pendulispora</taxon>
    </lineage>
</organism>
<sequence>MTLAMQLGVRALWLTLVLLCFVIVPRSAGAVGLVLPGDANQVTQVRIAVAPSAARTVRWYSLSTAHAEPLVWIIPTGKNAVVSAVSHAWLEALDEASAVQVIPSCGPSSVETHRSVQVGPSPFPPELDTATSLEELDTKLGAPDLPAGVRNDLARRLATQNLVVVRTKGPHTPVIRVVDAEAGMPVPLSLLRSERNVEVTAFVVSEQPSMLGTRIDWPPSIHWFGERSDYLLKRDVALSGAAPGAFVVESSPSIVPSVTAAYLDLAARYGDRADDLELARAQRAPDSLRITRLAGRIPAQGASPDLRVSALSSPAPDQVLTAHASCSSGGGRGGGSSAPPSRNDSYESAGCSGSSSSSRGSSSSSSESCSSDTTDSSSSREEDGEGCSSDTTDSDGSDHDDDSDDSCDKDDDGSSSDKEEDQCSTSGAKRRFKGRSPLSRGVLVLALIVLPLRRLGRRKPA</sequence>
<protein>
    <recommendedName>
        <fullName evidence="4">DUF2330 domain-containing protein</fullName>
    </recommendedName>
</protein>
<name>A0ABZ2KA95_9BACT</name>
<evidence type="ECO:0000256" key="1">
    <source>
        <dbReference type="SAM" id="MobiDB-lite"/>
    </source>
</evidence>
<reference evidence="2 3" key="1">
    <citation type="submission" date="2021-12" db="EMBL/GenBank/DDBJ databases">
        <title>Discovery of the Pendulisporaceae a myxobacterial family with distinct sporulation behavior and unique specialized metabolism.</title>
        <authorList>
            <person name="Garcia R."/>
            <person name="Popoff A."/>
            <person name="Bader C.D."/>
            <person name="Loehr J."/>
            <person name="Walesch S."/>
            <person name="Walt C."/>
            <person name="Boldt J."/>
            <person name="Bunk B."/>
            <person name="Haeckl F.J.F.P.J."/>
            <person name="Gunesch A.P."/>
            <person name="Birkelbach J."/>
            <person name="Nuebel U."/>
            <person name="Pietschmann T."/>
            <person name="Bach T."/>
            <person name="Mueller R."/>
        </authorList>
    </citation>
    <scope>NUCLEOTIDE SEQUENCE [LARGE SCALE GENOMIC DNA]</scope>
    <source>
        <strain evidence="2 3">MSr12523</strain>
    </source>
</reference>
<feature type="region of interest" description="Disordered" evidence="1">
    <location>
        <begin position="321"/>
        <end position="440"/>
    </location>
</feature>
<keyword evidence="3" id="KW-1185">Reference proteome</keyword>
<evidence type="ECO:0008006" key="4">
    <source>
        <dbReference type="Google" id="ProtNLM"/>
    </source>
</evidence>